<feature type="region of interest" description="Disordered" evidence="1">
    <location>
        <begin position="1"/>
        <end position="61"/>
    </location>
</feature>
<protein>
    <submittedName>
        <fullName evidence="2">Uncharacterized protein</fullName>
    </submittedName>
</protein>
<proteinExistence type="predicted"/>
<reference evidence="2" key="1">
    <citation type="journal article" date="2014" name="Int. J. Syst. Evol. Microbiol.">
        <title>Complete genome sequence of Corynebacterium casei LMG S-19264T (=DSM 44701T), isolated from a smear-ripened cheese.</title>
        <authorList>
            <consortium name="US DOE Joint Genome Institute (JGI-PGF)"/>
            <person name="Walter F."/>
            <person name="Albersmeier A."/>
            <person name="Kalinowski J."/>
            <person name="Ruckert C."/>
        </authorList>
    </citation>
    <scope>NUCLEOTIDE SEQUENCE</scope>
    <source>
        <strain evidence="2">CGMCC 4.7272</strain>
    </source>
</reference>
<feature type="compositionally biased region" description="Basic and acidic residues" evidence="1">
    <location>
        <begin position="52"/>
        <end position="61"/>
    </location>
</feature>
<keyword evidence="3" id="KW-1185">Reference proteome</keyword>
<feature type="compositionally biased region" description="Basic and acidic residues" evidence="1">
    <location>
        <begin position="13"/>
        <end position="34"/>
    </location>
</feature>
<reference evidence="2" key="2">
    <citation type="submission" date="2020-09" db="EMBL/GenBank/DDBJ databases">
        <authorList>
            <person name="Sun Q."/>
            <person name="Zhou Y."/>
        </authorList>
    </citation>
    <scope>NUCLEOTIDE SEQUENCE</scope>
    <source>
        <strain evidence="2">CGMCC 4.7272</strain>
    </source>
</reference>
<name>A0A917L8K2_9ACTN</name>
<evidence type="ECO:0000313" key="3">
    <source>
        <dbReference type="Proteomes" id="UP000625682"/>
    </source>
</evidence>
<dbReference type="EMBL" id="BMMU01000016">
    <property type="protein sequence ID" value="GGJ45060.1"/>
    <property type="molecule type" value="Genomic_DNA"/>
</dbReference>
<evidence type="ECO:0000313" key="2">
    <source>
        <dbReference type="EMBL" id="GGJ45060.1"/>
    </source>
</evidence>
<sequence>MRHVDRITAALSVRRDSGGTQDKKAVGTGRKETSGEGDDPPENQGRRRATGVRRETAPKKL</sequence>
<comment type="caution">
    <text evidence="2">The sequence shown here is derived from an EMBL/GenBank/DDBJ whole genome shotgun (WGS) entry which is preliminary data.</text>
</comment>
<evidence type="ECO:0000256" key="1">
    <source>
        <dbReference type="SAM" id="MobiDB-lite"/>
    </source>
</evidence>
<gene>
    <name evidence="2" type="ORF">GCM10012282_47470</name>
</gene>
<dbReference type="AlphaFoldDB" id="A0A917L8K2"/>
<organism evidence="2 3">
    <name type="scientific">Streptomyces lacrimifluminis</name>
    <dbReference type="NCBI Taxonomy" id="1500077"/>
    <lineage>
        <taxon>Bacteria</taxon>
        <taxon>Bacillati</taxon>
        <taxon>Actinomycetota</taxon>
        <taxon>Actinomycetes</taxon>
        <taxon>Kitasatosporales</taxon>
        <taxon>Streptomycetaceae</taxon>
        <taxon>Streptomyces</taxon>
    </lineage>
</organism>
<accession>A0A917L8K2</accession>
<dbReference type="Proteomes" id="UP000625682">
    <property type="component" value="Unassembled WGS sequence"/>
</dbReference>